<name>A0AAD8RET0_LOLMU</name>
<dbReference type="Pfam" id="PF04195">
    <property type="entry name" value="Transposase_28"/>
    <property type="match status" value="1"/>
</dbReference>
<feature type="compositionally biased region" description="Low complexity" evidence="1">
    <location>
        <begin position="66"/>
        <end position="83"/>
    </location>
</feature>
<feature type="region of interest" description="Disordered" evidence="1">
    <location>
        <begin position="248"/>
        <end position="289"/>
    </location>
</feature>
<feature type="compositionally biased region" description="Basic and acidic residues" evidence="1">
    <location>
        <begin position="484"/>
        <end position="498"/>
    </location>
</feature>
<evidence type="ECO:0000313" key="3">
    <source>
        <dbReference type="EMBL" id="KAK1619717.1"/>
    </source>
</evidence>
<feature type="domain" description="Transposase (putative) gypsy type" evidence="2">
    <location>
        <begin position="147"/>
        <end position="213"/>
    </location>
</feature>
<comment type="caution">
    <text evidence="3">The sequence shown here is derived from an EMBL/GenBank/DDBJ whole genome shotgun (WGS) entry which is preliminary data.</text>
</comment>
<proteinExistence type="predicted"/>
<dbReference type="InterPro" id="IPR007321">
    <property type="entry name" value="Transposase_28"/>
</dbReference>
<sequence length="564" mass="60496">MPPERYRGALLLPRALTPLFLSFELFIGPARLLHRFHGNSGGAARHSSAEPPPPLRQSGATGPCVSTARSSPPRSPPARSGSSSPFCLSWSSSSSSSSMAQPSGSWRGSYMREDDIERLVRLRRIPAGDHEGAGVEVEPRPEPGERVVFGAHLDRGLGLPASTSSAVLDFLGLQPHHLPANAFILLSCYVAFMEGYAALWPGCAFWSRLFYIKGADGPKAIRGPAAPPPYILARSRFPRIRVDSEDARCRSSMRNDNPAFDRLNLPEYNPAPPSAGSTGPQPGTADPDAEVNLWDFLGECVTGADAGTSCTYPSAGAALQACPQDRAHVGRLDPTRTSKVELTKAQVARRVNNITKANMGELGLGLPPYDRASPPELVKDRTPDHVDPVTSDQAGDDDLPVVPDQGGRGSTTRRLHRSTSRSRRSGESVRGLSLRCPALEAHAPATGGEAGGGGSTAKAEARAKRRVEPKKVPRRSPGRRLGRLRAEPTLSRREEESTPRSSMRAPVVIVRCGHLRAPLRRGARVSRSTGPLWMKCFRAALRWGCGGGRQCAAGDRSWRGCAAP</sequence>
<dbReference type="PANTHER" id="PTHR33026">
    <property type="entry name" value="OS06G0360600 PROTEIN"/>
    <property type="match status" value="1"/>
</dbReference>
<evidence type="ECO:0000259" key="2">
    <source>
        <dbReference type="Pfam" id="PF04195"/>
    </source>
</evidence>
<protein>
    <recommendedName>
        <fullName evidence="2">Transposase (putative) gypsy type domain-containing protein</fullName>
    </recommendedName>
</protein>
<feature type="compositionally biased region" description="Basic residues" evidence="1">
    <location>
        <begin position="411"/>
        <end position="423"/>
    </location>
</feature>
<organism evidence="3 4">
    <name type="scientific">Lolium multiflorum</name>
    <name type="common">Italian ryegrass</name>
    <name type="synonym">Lolium perenne subsp. multiflorum</name>
    <dbReference type="NCBI Taxonomy" id="4521"/>
    <lineage>
        <taxon>Eukaryota</taxon>
        <taxon>Viridiplantae</taxon>
        <taxon>Streptophyta</taxon>
        <taxon>Embryophyta</taxon>
        <taxon>Tracheophyta</taxon>
        <taxon>Spermatophyta</taxon>
        <taxon>Magnoliopsida</taxon>
        <taxon>Liliopsida</taxon>
        <taxon>Poales</taxon>
        <taxon>Poaceae</taxon>
        <taxon>BOP clade</taxon>
        <taxon>Pooideae</taxon>
        <taxon>Poodae</taxon>
        <taxon>Poeae</taxon>
        <taxon>Poeae Chloroplast Group 2 (Poeae type)</taxon>
        <taxon>Loliodinae</taxon>
        <taxon>Loliinae</taxon>
        <taxon>Lolium</taxon>
    </lineage>
</organism>
<evidence type="ECO:0000313" key="4">
    <source>
        <dbReference type="Proteomes" id="UP001231189"/>
    </source>
</evidence>
<reference evidence="3" key="1">
    <citation type="submission" date="2023-07" db="EMBL/GenBank/DDBJ databases">
        <title>A chromosome-level genome assembly of Lolium multiflorum.</title>
        <authorList>
            <person name="Chen Y."/>
            <person name="Copetti D."/>
            <person name="Kolliker R."/>
            <person name="Studer B."/>
        </authorList>
    </citation>
    <scope>NUCLEOTIDE SEQUENCE</scope>
    <source>
        <strain evidence="3">02402/16</strain>
        <tissue evidence="3">Leaf</tissue>
    </source>
</reference>
<evidence type="ECO:0000256" key="1">
    <source>
        <dbReference type="SAM" id="MobiDB-lite"/>
    </source>
</evidence>
<feature type="region of interest" description="Disordered" evidence="1">
    <location>
        <begin position="443"/>
        <end position="502"/>
    </location>
</feature>
<dbReference type="PANTHER" id="PTHR33026:SF7">
    <property type="entry name" value="OS03G0100275 PROTEIN"/>
    <property type="match status" value="1"/>
</dbReference>
<feature type="region of interest" description="Disordered" evidence="1">
    <location>
        <begin position="362"/>
        <end position="431"/>
    </location>
</feature>
<accession>A0AAD8RET0</accession>
<keyword evidence="4" id="KW-1185">Reference proteome</keyword>
<gene>
    <name evidence="3" type="ORF">QYE76_025234</name>
</gene>
<dbReference type="Proteomes" id="UP001231189">
    <property type="component" value="Unassembled WGS sequence"/>
</dbReference>
<feature type="compositionally biased region" description="Basic residues" evidence="1">
    <location>
        <begin position="463"/>
        <end position="483"/>
    </location>
</feature>
<dbReference type="AlphaFoldDB" id="A0AAD8RET0"/>
<feature type="compositionally biased region" description="Basic and acidic residues" evidence="1">
    <location>
        <begin position="377"/>
        <end position="387"/>
    </location>
</feature>
<dbReference type="EMBL" id="JAUUTY010000006">
    <property type="protein sequence ID" value="KAK1619717.1"/>
    <property type="molecule type" value="Genomic_DNA"/>
</dbReference>
<feature type="region of interest" description="Disordered" evidence="1">
    <location>
        <begin position="39"/>
        <end position="83"/>
    </location>
</feature>